<keyword evidence="2" id="KW-1185">Reference proteome</keyword>
<accession>A0ABW3MIQ6</accession>
<reference evidence="2" key="1">
    <citation type="journal article" date="2019" name="Int. J. Syst. Evol. Microbiol.">
        <title>The Global Catalogue of Microorganisms (GCM) 10K type strain sequencing project: providing services to taxonomists for standard genome sequencing and annotation.</title>
        <authorList>
            <consortium name="The Broad Institute Genomics Platform"/>
            <consortium name="The Broad Institute Genome Sequencing Center for Infectious Disease"/>
            <person name="Wu L."/>
            <person name="Ma J."/>
        </authorList>
    </citation>
    <scope>NUCLEOTIDE SEQUENCE [LARGE SCALE GENOMIC DNA]</scope>
    <source>
        <strain evidence="2">JCM 31486</strain>
    </source>
</reference>
<protein>
    <recommendedName>
        <fullName evidence="3">CopG family transcriptional regulator</fullName>
    </recommendedName>
</protein>
<organism evidence="1 2">
    <name type="scientific">Kibdelosporangium lantanae</name>
    <dbReference type="NCBI Taxonomy" id="1497396"/>
    <lineage>
        <taxon>Bacteria</taxon>
        <taxon>Bacillati</taxon>
        <taxon>Actinomycetota</taxon>
        <taxon>Actinomycetes</taxon>
        <taxon>Pseudonocardiales</taxon>
        <taxon>Pseudonocardiaceae</taxon>
        <taxon>Kibdelosporangium</taxon>
    </lineage>
</organism>
<gene>
    <name evidence="1" type="ORF">ACFQ1S_34515</name>
</gene>
<dbReference type="EMBL" id="JBHTIS010002728">
    <property type="protein sequence ID" value="MFD1050276.1"/>
    <property type="molecule type" value="Genomic_DNA"/>
</dbReference>
<dbReference type="Proteomes" id="UP001597045">
    <property type="component" value="Unassembled WGS sequence"/>
</dbReference>
<evidence type="ECO:0008006" key="3">
    <source>
        <dbReference type="Google" id="ProtNLM"/>
    </source>
</evidence>
<evidence type="ECO:0000313" key="1">
    <source>
        <dbReference type="EMBL" id="MFD1050276.1"/>
    </source>
</evidence>
<comment type="caution">
    <text evidence="1">The sequence shown here is derived from an EMBL/GenBank/DDBJ whole genome shotgun (WGS) entry which is preliminary data.</text>
</comment>
<evidence type="ECO:0000313" key="2">
    <source>
        <dbReference type="Proteomes" id="UP001597045"/>
    </source>
</evidence>
<sequence length="95" mass="10164">MARIDLPDVPDDVHATLAAGAEAAGQPLAAFVVDRLVEITRPGTLADYLATYQPSDTGLTIEDAVAAVRQGRDTDWPADHLTRARLLAAIERLET</sequence>
<name>A0ABW3MIQ6_9PSEU</name>
<proteinExistence type="predicted"/>